<keyword evidence="4" id="KW-1185">Reference proteome</keyword>
<gene>
    <name evidence="3" type="ORF">Bathy08g03770</name>
</gene>
<organism evidence="3 4">
    <name type="scientific">Bathycoccus prasinos</name>
    <dbReference type="NCBI Taxonomy" id="41875"/>
    <lineage>
        <taxon>Eukaryota</taxon>
        <taxon>Viridiplantae</taxon>
        <taxon>Chlorophyta</taxon>
        <taxon>Mamiellophyceae</taxon>
        <taxon>Mamiellales</taxon>
        <taxon>Bathycoccaceae</taxon>
        <taxon>Bathycoccus</taxon>
    </lineage>
</organism>
<reference evidence="3 4" key="1">
    <citation type="submission" date="2011-10" db="EMBL/GenBank/DDBJ databases">
        <authorList>
            <person name="Genoscope - CEA"/>
        </authorList>
    </citation>
    <scope>NUCLEOTIDE SEQUENCE [LARGE SCALE GENOMIC DNA]</scope>
    <source>
        <strain evidence="3 4">RCC 1105</strain>
    </source>
</reference>
<dbReference type="GeneID" id="19014356"/>
<protein>
    <submittedName>
        <fullName evidence="3">Uncharacterized protein</fullName>
    </submittedName>
</protein>
<dbReference type="KEGG" id="bpg:Bathy08g03770"/>
<sequence length="138" mass="15812">MAPSPPSNVSVAVFSFLLKKSRTTTMQAKVFPAFASFSSSSKHRKNELGKNLHKESQLSGEASQRAYLRDLEQIHLKKRKLEHEREEKEANVKREMMREMLLREKKRTSAREEKDLRNVLMALVGTAVSATCYAMHYG</sequence>
<accession>K8EIV5</accession>
<evidence type="ECO:0000256" key="1">
    <source>
        <dbReference type="SAM" id="Coils"/>
    </source>
</evidence>
<evidence type="ECO:0000256" key="2">
    <source>
        <dbReference type="SAM" id="MobiDB-lite"/>
    </source>
</evidence>
<evidence type="ECO:0000313" key="4">
    <source>
        <dbReference type="Proteomes" id="UP000198341"/>
    </source>
</evidence>
<keyword evidence="1" id="KW-0175">Coiled coil</keyword>
<dbReference type="RefSeq" id="XP_007511820.1">
    <property type="nucleotide sequence ID" value="XM_007511758.1"/>
</dbReference>
<dbReference type="Proteomes" id="UP000198341">
    <property type="component" value="Chromosome 8"/>
</dbReference>
<dbReference type="AlphaFoldDB" id="K8EIV5"/>
<feature type="region of interest" description="Disordered" evidence="2">
    <location>
        <begin position="42"/>
        <end position="61"/>
    </location>
</feature>
<feature type="compositionally biased region" description="Basic and acidic residues" evidence="2">
    <location>
        <begin position="46"/>
        <end position="56"/>
    </location>
</feature>
<proteinExistence type="predicted"/>
<feature type="coiled-coil region" evidence="1">
    <location>
        <begin position="71"/>
        <end position="98"/>
    </location>
</feature>
<dbReference type="EMBL" id="FO082271">
    <property type="protein sequence ID" value="CCO17941.1"/>
    <property type="molecule type" value="Genomic_DNA"/>
</dbReference>
<evidence type="ECO:0000313" key="3">
    <source>
        <dbReference type="EMBL" id="CCO17941.1"/>
    </source>
</evidence>
<name>K8EIV5_9CHLO</name>